<sequence length="164" mass="18985">MEENEVEWRQLRPDLPTIHGQNDGEGEGHSESESLTESEIFRHFAFENDENDEGGSAWSNVKPKHKALDGCLPFCFEASRNIFPDYDGVFRHYCRAEAVWQCRRKTCTRNPTAGAATAHSRNKKDQDEDAGDNEPRTSWRSACCWYHEHLKHKETQGLRKGFER</sequence>
<evidence type="ECO:0000313" key="2">
    <source>
        <dbReference type="EMBL" id="CAK0906092.1"/>
    </source>
</evidence>
<dbReference type="Proteomes" id="UP001189429">
    <property type="component" value="Unassembled WGS sequence"/>
</dbReference>
<organism evidence="3 4">
    <name type="scientific">Prorocentrum cordatum</name>
    <dbReference type="NCBI Taxonomy" id="2364126"/>
    <lineage>
        <taxon>Eukaryota</taxon>
        <taxon>Sar</taxon>
        <taxon>Alveolata</taxon>
        <taxon>Dinophyceae</taxon>
        <taxon>Prorocentrales</taxon>
        <taxon>Prorocentraceae</taxon>
        <taxon>Prorocentrum</taxon>
    </lineage>
</organism>
<protein>
    <submittedName>
        <fullName evidence="3">Uncharacterized protein</fullName>
    </submittedName>
</protein>
<dbReference type="EMBL" id="CAUYUJ010021640">
    <property type="protein sequence ID" value="CAK0906094.1"/>
    <property type="molecule type" value="Genomic_DNA"/>
</dbReference>
<proteinExistence type="predicted"/>
<reference evidence="3" key="1">
    <citation type="submission" date="2023-10" db="EMBL/GenBank/DDBJ databases">
        <authorList>
            <person name="Chen Y."/>
            <person name="Shah S."/>
            <person name="Dougan E. K."/>
            <person name="Thang M."/>
            <person name="Chan C."/>
        </authorList>
    </citation>
    <scope>NUCLEOTIDE SEQUENCE [LARGE SCALE GENOMIC DNA]</scope>
</reference>
<name>A0ABN9Y4V3_9DINO</name>
<gene>
    <name evidence="2" type="ORF">PCOR1329_LOCUS81551</name>
    <name evidence="3" type="ORF">PCOR1329_LOCUS81553</name>
</gene>
<evidence type="ECO:0000256" key="1">
    <source>
        <dbReference type="SAM" id="MobiDB-lite"/>
    </source>
</evidence>
<accession>A0ABN9Y4V3</accession>
<evidence type="ECO:0000313" key="3">
    <source>
        <dbReference type="EMBL" id="CAK0906094.1"/>
    </source>
</evidence>
<comment type="caution">
    <text evidence="3">The sequence shown here is derived from an EMBL/GenBank/DDBJ whole genome shotgun (WGS) entry which is preliminary data.</text>
</comment>
<feature type="region of interest" description="Disordered" evidence="1">
    <location>
        <begin position="111"/>
        <end position="137"/>
    </location>
</feature>
<dbReference type="EMBL" id="CAUYUJ010021640">
    <property type="protein sequence ID" value="CAK0906092.1"/>
    <property type="molecule type" value="Genomic_DNA"/>
</dbReference>
<keyword evidence="4" id="KW-1185">Reference proteome</keyword>
<evidence type="ECO:0000313" key="4">
    <source>
        <dbReference type="Proteomes" id="UP001189429"/>
    </source>
</evidence>
<feature type="region of interest" description="Disordered" evidence="1">
    <location>
        <begin position="1"/>
        <end position="37"/>
    </location>
</feature>
<feature type="compositionally biased region" description="Basic and acidic residues" evidence="1">
    <location>
        <begin position="1"/>
        <end position="12"/>
    </location>
</feature>